<feature type="transmembrane region" description="Helical" evidence="2">
    <location>
        <begin position="209"/>
        <end position="229"/>
    </location>
</feature>
<reference evidence="3 4" key="1">
    <citation type="submission" date="2021-01" db="EMBL/GenBank/DDBJ databases">
        <title>Genome public.</title>
        <authorList>
            <person name="Liu C."/>
            <person name="Sun Q."/>
        </authorList>
    </citation>
    <scope>NUCLEOTIDE SEQUENCE [LARGE SCALE GENOMIC DNA]</scope>
    <source>
        <strain evidence="3 4">JC656</strain>
    </source>
</reference>
<evidence type="ECO:0000313" key="3">
    <source>
        <dbReference type="EMBL" id="MBL0704523.1"/>
    </source>
</evidence>
<name>A0ABS1JZ93_9MICC</name>
<keyword evidence="2" id="KW-1133">Transmembrane helix</keyword>
<dbReference type="EMBL" id="JAERRC010000010">
    <property type="protein sequence ID" value="MBL0704523.1"/>
    <property type="molecule type" value="Genomic_DNA"/>
</dbReference>
<gene>
    <name evidence="3" type="ORF">JJE72_03265</name>
</gene>
<evidence type="ECO:0000256" key="2">
    <source>
        <dbReference type="SAM" id="Phobius"/>
    </source>
</evidence>
<evidence type="ECO:0000313" key="4">
    <source>
        <dbReference type="Proteomes" id="UP000639051"/>
    </source>
</evidence>
<sequence>MTQELASVSAAVPDVRWQRPEGLELLGPVSGSGLNHSTYLVRRGDGQVVQLSELLNIIVAKATTPLPLEELARRVSHAFGRELDADGLSLLAEQKLAPLGLLVQPDAAAVPAAAPRATPLLALRGKTTIFPRRAVERLSYLLSPLYWPPVVILACASLVALDLKLLLSANAIGALMDVLVTPSMLLMLFALMTVGALVHELGHATACRYGGATPGVIGVGLYLVFPAFYTDVTDSYRLSRGARLRTDLGGLYFHMLWVLTAGAGFLMSHSPLLLLLVVLTQLQMVQQLPPTIRLDGYFVLADLAGVPDLFSRVGPVLRSLLPGRPADPRVLELRPVSRWIVTSWVLIVVPFLLGVLVWLAISLPFIVQQAAGAAVLHAQHLVAAATTGRPVDAALSALAMVMLALPALGAVLVLSNVALQIIAALTRRLRPAPRVPRPMPRHAATRPAGSPSATTADHVLKETPPILGRR</sequence>
<feature type="transmembrane region" description="Helical" evidence="2">
    <location>
        <begin position="172"/>
        <end position="197"/>
    </location>
</feature>
<proteinExistence type="predicted"/>
<dbReference type="RefSeq" id="WP_189693513.1">
    <property type="nucleotide sequence ID" value="NZ_BNCM01000005.1"/>
</dbReference>
<organism evidence="3 4">
    <name type="scientific">Sinomonas cellulolyticus</name>
    <dbReference type="NCBI Taxonomy" id="2801916"/>
    <lineage>
        <taxon>Bacteria</taxon>
        <taxon>Bacillati</taxon>
        <taxon>Actinomycetota</taxon>
        <taxon>Actinomycetes</taxon>
        <taxon>Micrococcales</taxon>
        <taxon>Micrococcaceae</taxon>
        <taxon>Sinomonas</taxon>
    </lineage>
</organism>
<evidence type="ECO:0008006" key="5">
    <source>
        <dbReference type="Google" id="ProtNLM"/>
    </source>
</evidence>
<keyword evidence="4" id="KW-1185">Reference proteome</keyword>
<feature type="transmembrane region" description="Helical" evidence="2">
    <location>
        <begin position="138"/>
        <end position="160"/>
    </location>
</feature>
<feature type="region of interest" description="Disordered" evidence="1">
    <location>
        <begin position="433"/>
        <end position="470"/>
    </location>
</feature>
<comment type="caution">
    <text evidence="3">The sequence shown here is derived from an EMBL/GenBank/DDBJ whole genome shotgun (WGS) entry which is preliminary data.</text>
</comment>
<feature type="transmembrane region" description="Helical" evidence="2">
    <location>
        <begin position="249"/>
        <end position="279"/>
    </location>
</feature>
<dbReference type="Proteomes" id="UP000639051">
    <property type="component" value="Unassembled WGS sequence"/>
</dbReference>
<evidence type="ECO:0000256" key="1">
    <source>
        <dbReference type="SAM" id="MobiDB-lite"/>
    </source>
</evidence>
<keyword evidence="2" id="KW-0812">Transmembrane</keyword>
<keyword evidence="2" id="KW-0472">Membrane</keyword>
<feature type="transmembrane region" description="Helical" evidence="2">
    <location>
        <begin position="397"/>
        <end position="425"/>
    </location>
</feature>
<accession>A0ABS1JZ93</accession>
<protein>
    <recommendedName>
        <fullName evidence="5">Peptide zinc metalloprotease protein</fullName>
    </recommendedName>
</protein>
<feature type="transmembrane region" description="Helical" evidence="2">
    <location>
        <begin position="339"/>
        <end position="361"/>
    </location>
</feature>